<evidence type="ECO:0000256" key="1">
    <source>
        <dbReference type="SAM" id="Phobius"/>
    </source>
</evidence>
<feature type="chain" id="PRO_5025491125" evidence="2">
    <location>
        <begin position="18"/>
        <end position="320"/>
    </location>
</feature>
<evidence type="ECO:0000256" key="2">
    <source>
        <dbReference type="SAM" id="SignalP"/>
    </source>
</evidence>
<keyword evidence="1" id="KW-0812">Transmembrane</keyword>
<evidence type="ECO:0000313" key="3">
    <source>
        <dbReference type="EMBL" id="KAF2174421.1"/>
    </source>
</evidence>
<evidence type="ECO:0000313" key="4">
    <source>
        <dbReference type="Proteomes" id="UP000800200"/>
    </source>
</evidence>
<dbReference type="AlphaFoldDB" id="A0A6A6D4R8"/>
<reference evidence="3" key="1">
    <citation type="journal article" date="2020" name="Stud. Mycol.">
        <title>101 Dothideomycetes genomes: a test case for predicting lifestyles and emergence of pathogens.</title>
        <authorList>
            <person name="Haridas S."/>
            <person name="Albert R."/>
            <person name="Binder M."/>
            <person name="Bloem J."/>
            <person name="Labutti K."/>
            <person name="Salamov A."/>
            <person name="Andreopoulos B."/>
            <person name="Baker S."/>
            <person name="Barry K."/>
            <person name="Bills G."/>
            <person name="Bluhm B."/>
            <person name="Cannon C."/>
            <person name="Castanera R."/>
            <person name="Culley D."/>
            <person name="Daum C."/>
            <person name="Ezra D."/>
            <person name="Gonzalez J."/>
            <person name="Henrissat B."/>
            <person name="Kuo A."/>
            <person name="Liang C."/>
            <person name="Lipzen A."/>
            <person name="Lutzoni F."/>
            <person name="Magnuson J."/>
            <person name="Mondo S."/>
            <person name="Nolan M."/>
            <person name="Ohm R."/>
            <person name="Pangilinan J."/>
            <person name="Park H.-J."/>
            <person name="Ramirez L."/>
            <person name="Alfaro M."/>
            <person name="Sun H."/>
            <person name="Tritt A."/>
            <person name="Yoshinaga Y."/>
            <person name="Zwiers L.-H."/>
            <person name="Turgeon B."/>
            <person name="Goodwin S."/>
            <person name="Spatafora J."/>
            <person name="Crous P."/>
            <person name="Grigoriev I."/>
        </authorList>
    </citation>
    <scope>NUCLEOTIDE SEQUENCE</scope>
    <source>
        <strain evidence="3">CBS 207.26</strain>
    </source>
</reference>
<keyword evidence="2" id="KW-0732">Signal</keyword>
<organism evidence="3 4">
    <name type="scientific">Zopfia rhizophila CBS 207.26</name>
    <dbReference type="NCBI Taxonomy" id="1314779"/>
    <lineage>
        <taxon>Eukaryota</taxon>
        <taxon>Fungi</taxon>
        <taxon>Dikarya</taxon>
        <taxon>Ascomycota</taxon>
        <taxon>Pezizomycotina</taxon>
        <taxon>Dothideomycetes</taxon>
        <taxon>Dothideomycetes incertae sedis</taxon>
        <taxon>Zopfiaceae</taxon>
        <taxon>Zopfia</taxon>
    </lineage>
</organism>
<keyword evidence="4" id="KW-1185">Reference proteome</keyword>
<keyword evidence="1" id="KW-1133">Transmembrane helix</keyword>
<protein>
    <submittedName>
        <fullName evidence="3">Uncharacterized protein</fullName>
    </submittedName>
</protein>
<name>A0A6A6D4R8_9PEZI</name>
<keyword evidence="1" id="KW-0472">Membrane</keyword>
<sequence>MTPFLLLVVIVYAPSVARKVVQLLLNVVKGILIEKRAEFVASVQKTVAYVINATITLVVKAVCGVRAVYNSLQDIFQLLVGKVQLIVKGTDALYEEDVYTTWNDPTKSLSQKFYNGKFWELVGPDVQLKEGECVSWNVEKIESINGIVEVGVVSHSDEYISEQYKGRSIEMTLYQPLQNAWGKYQVVWWNSHDFLIRLVFLLRYSVPANDKLVEIRHKIEKLRALEVMHSDEQMAQNCFFGGIKGFATGWTLTAGSTFLLLVVPVAFPAIAVGSCSFGFGSGIYSAYLSSRKEPGYMAEWRKLSKTLEKKLPQLQGLLDE</sequence>
<gene>
    <name evidence="3" type="ORF">K469DRAFT_690438</name>
</gene>
<feature type="transmembrane region" description="Helical" evidence="1">
    <location>
        <begin position="258"/>
        <end position="287"/>
    </location>
</feature>
<proteinExistence type="predicted"/>
<accession>A0A6A6D4R8</accession>
<dbReference type="OrthoDB" id="3767038at2759"/>
<dbReference type="Proteomes" id="UP000800200">
    <property type="component" value="Unassembled WGS sequence"/>
</dbReference>
<feature type="signal peptide" evidence="2">
    <location>
        <begin position="1"/>
        <end position="17"/>
    </location>
</feature>
<dbReference type="EMBL" id="ML994978">
    <property type="protein sequence ID" value="KAF2174421.1"/>
    <property type="molecule type" value="Genomic_DNA"/>
</dbReference>